<sequence length="48" mass="5588">MEQKPEHYDGSPLEFFMDDFSPAQQPFQITSEMRASISGNPYTFEINE</sequence>
<evidence type="ECO:0000313" key="1">
    <source>
        <dbReference type="EMBL" id="MBM7691151.1"/>
    </source>
</evidence>
<keyword evidence="2" id="KW-1185">Reference proteome</keyword>
<proteinExistence type="predicted"/>
<evidence type="ECO:0000313" key="2">
    <source>
        <dbReference type="Proteomes" id="UP000823486"/>
    </source>
</evidence>
<name>A0ABS2QFS2_9BACI</name>
<comment type="caution">
    <text evidence="1">The sequence shown here is derived from an EMBL/GenBank/DDBJ whole genome shotgun (WGS) entry which is preliminary data.</text>
</comment>
<dbReference type="RefSeq" id="WP_204538188.1">
    <property type="nucleotide sequence ID" value="NZ_JAFBFI010000002.1"/>
</dbReference>
<reference evidence="1 2" key="1">
    <citation type="submission" date="2021-01" db="EMBL/GenBank/DDBJ databases">
        <title>Genomic Encyclopedia of Type Strains, Phase IV (KMG-IV): sequencing the most valuable type-strain genomes for metagenomic binning, comparative biology and taxonomic classification.</title>
        <authorList>
            <person name="Goeker M."/>
        </authorList>
    </citation>
    <scope>NUCLEOTIDE SEQUENCE [LARGE SCALE GENOMIC DNA]</scope>
    <source>
        <strain evidence="1 2">DSM 105482</strain>
    </source>
</reference>
<gene>
    <name evidence="1" type="ORF">JOC77_000556</name>
</gene>
<protein>
    <submittedName>
        <fullName evidence="1">Uncharacterized protein</fullName>
    </submittedName>
</protein>
<dbReference type="Proteomes" id="UP000823486">
    <property type="component" value="Unassembled WGS sequence"/>
</dbReference>
<organism evidence="1 2">
    <name type="scientific">Peribacillus deserti</name>
    <dbReference type="NCBI Taxonomy" id="673318"/>
    <lineage>
        <taxon>Bacteria</taxon>
        <taxon>Bacillati</taxon>
        <taxon>Bacillota</taxon>
        <taxon>Bacilli</taxon>
        <taxon>Bacillales</taxon>
        <taxon>Bacillaceae</taxon>
        <taxon>Peribacillus</taxon>
    </lineage>
</organism>
<accession>A0ABS2QFS2</accession>
<dbReference type="EMBL" id="JAFBFI010000002">
    <property type="protein sequence ID" value="MBM7691151.1"/>
    <property type="molecule type" value="Genomic_DNA"/>
</dbReference>